<dbReference type="EMBL" id="CP014160">
    <property type="protein sequence ID" value="AMB93279.1"/>
    <property type="molecule type" value="Genomic_DNA"/>
</dbReference>
<proteinExistence type="predicted"/>
<dbReference type="Gene3D" id="1.10.260.40">
    <property type="entry name" value="lambda repressor-like DNA-binding domains"/>
    <property type="match status" value="1"/>
</dbReference>
<dbReference type="RefSeq" id="WP_067971392.1">
    <property type="nucleotide sequence ID" value="NZ_CAJHKM010000003.1"/>
</dbReference>
<dbReference type="Proteomes" id="UP000069912">
    <property type="component" value="Chromosome"/>
</dbReference>
<gene>
    <name evidence="2" type="ORF">AWM72_00085</name>
</gene>
<keyword evidence="3" id="KW-1185">Reference proteome</keyword>
<dbReference type="GO" id="GO:0003677">
    <property type="term" value="F:DNA binding"/>
    <property type="evidence" value="ECO:0007669"/>
    <property type="project" value="InterPro"/>
</dbReference>
<dbReference type="InterPro" id="IPR001387">
    <property type="entry name" value="Cro/C1-type_HTH"/>
</dbReference>
<dbReference type="GeneID" id="92902471"/>
<feature type="domain" description="HTH cro/C1-type" evidence="1">
    <location>
        <begin position="12"/>
        <end position="43"/>
    </location>
</feature>
<evidence type="ECO:0000313" key="3">
    <source>
        <dbReference type="Proteomes" id="UP000069912"/>
    </source>
</evidence>
<reference evidence="3" key="2">
    <citation type="submission" date="2016-01" db="EMBL/GenBank/DDBJ databases">
        <title>Six Aerococcus type strain genome sequencing and assembly using PacBio and Illumina Hiseq.</title>
        <authorList>
            <person name="Carkaci D."/>
            <person name="Dargis R."/>
            <person name="Nielsen X.C."/>
            <person name="Skovgaard O."/>
            <person name="Fuursted K."/>
            <person name="Christensen J.J."/>
        </authorList>
    </citation>
    <scope>NUCLEOTIDE SEQUENCE [LARGE SCALE GENOMIC DNA]</scope>
    <source>
        <strain evidence="3">CCUG43001</strain>
    </source>
</reference>
<protein>
    <recommendedName>
        <fullName evidence="1">HTH cro/C1-type domain-containing protein</fullName>
    </recommendedName>
</protein>
<reference evidence="2 3" key="1">
    <citation type="journal article" date="2016" name="Genome Announc.">
        <title>Complete Genome Sequences of Aerococcus christensenii CCUG 28831T, Aerococcus sanguinicola CCUG 43001T, Aerococcus urinae CCUG 36881T, Aerococcus urinaeequi CCUG 28094T, Aerococcus urinaehominis CCUG 42038 BT, and Aerococcus viridans CCUG 4311T.</title>
        <authorList>
            <person name="Carkaci D."/>
            <person name="Dargis R."/>
            <person name="Nielsen X.C."/>
            <person name="Skovgaard O."/>
            <person name="Fuursted K."/>
            <person name="Christensen J.J."/>
        </authorList>
    </citation>
    <scope>NUCLEOTIDE SEQUENCE [LARGE SCALE GENOMIC DNA]</scope>
    <source>
        <strain evidence="2 3">CCUG43001</strain>
    </source>
</reference>
<dbReference type="Pfam" id="PF01381">
    <property type="entry name" value="HTH_3"/>
    <property type="match status" value="1"/>
</dbReference>
<name>A0A109RD56_9LACT</name>
<dbReference type="SUPFAM" id="SSF47413">
    <property type="entry name" value="lambda repressor-like DNA-binding domains"/>
    <property type="match status" value="1"/>
</dbReference>
<dbReference type="KEGG" id="asan:AWM72_00085"/>
<organism evidence="2 3">
    <name type="scientific">Aerococcus sanguinicola</name>
    <dbReference type="NCBI Taxonomy" id="119206"/>
    <lineage>
        <taxon>Bacteria</taxon>
        <taxon>Bacillati</taxon>
        <taxon>Bacillota</taxon>
        <taxon>Bacilli</taxon>
        <taxon>Lactobacillales</taxon>
        <taxon>Aerococcaceae</taxon>
        <taxon>Aerococcus</taxon>
    </lineage>
</organism>
<evidence type="ECO:0000313" key="2">
    <source>
        <dbReference type="EMBL" id="AMB93279.1"/>
    </source>
</evidence>
<evidence type="ECO:0000259" key="1">
    <source>
        <dbReference type="Pfam" id="PF01381"/>
    </source>
</evidence>
<dbReference type="InterPro" id="IPR010982">
    <property type="entry name" value="Lambda_DNA-bd_dom_sf"/>
</dbReference>
<dbReference type="AlphaFoldDB" id="A0A109RD56"/>
<sequence length="63" mass="6933">MSKELALDVRVALLKVGKTQKWLADQLGITSPYLSDILRGKRSGAKAQEHVEMIKKILNIGGD</sequence>
<accession>A0A109RD56</accession>